<reference evidence="1 2" key="1">
    <citation type="submission" date="2015-04" db="EMBL/GenBank/DDBJ databases">
        <title>Complete genome sequence of Schizopora paradoxa KUC8140, a cosmopolitan wood degrader in East Asia.</title>
        <authorList>
            <consortium name="DOE Joint Genome Institute"/>
            <person name="Min B."/>
            <person name="Park H."/>
            <person name="Jang Y."/>
            <person name="Kim J.-J."/>
            <person name="Kim K.H."/>
            <person name="Pangilinan J."/>
            <person name="Lipzen A."/>
            <person name="Riley R."/>
            <person name="Grigoriev I.V."/>
            <person name="Spatafora J.W."/>
            <person name="Choi I.-G."/>
        </authorList>
    </citation>
    <scope>NUCLEOTIDE SEQUENCE [LARGE SCALE GENOMIC DNA]</scope>
    <source>
        <strain evidence="1 2">KUC8140</strain>
    </source>
</reference>
<dbReference type="Gene3D" id="3.30.710.10">
    <property type="entry name" value="Potassium Channel Kv1.1, Chain A"/>
    <property type="match status" value="1"/>
</dbReference>
<name>A0A0H2RX74_9AGAM</name>
<evidence type="ECO:0000313" key="1">
    <source>
        <dbReference type="EMBL" id="KLO16680.1"/>
    </source>
</evidence>
<evidence type="ECO:0008006" key="3">
    <source>
        <dbReference type="Google" id="ProtNLM"/>
    </source>
</evidence>
<proteinExistence type="predicted"/>
<dbReference type="Proteomes" id="UP000053477">
    <property type="component" value="Unassembled WGS sequence"/>
</dbReference>
<dbReference type="EMBL" id="KQ085913">
    <property type="protein sequence ID" value="KLO16680.1"/>
    <property type="molecule type" value="Genomic_DNA"/>
</dbReference>
<gene>
    <name evidence="1" type="ORF">SCHPADRAFT_937709</name>
</gene>
<dbReference type="InParanoid" id="A0A0H2RX74"/>
<accession>A0A0H2RX74</accession>
<protein>
    <recommendedName>
        <fullName evidence="3">BTB domain-containing protein</fullName>
    </recommendedName>
</protein>
<dbReference type="InterPro" id="IPR011333">
    <property type="entry name" value="SKP1/BTB/POZ_sf"/>
</dbReference>
<dbReference type="AlphaFoldDB" id="A0A0H2RX74"/>
<sequence>MAILTGNAPKPHELLWFSDGSVVLSTDLYLFKVHKSLLALHSSAFKDMIQLLNVDGSDAGEICIAGAQDVYEGLPLVTLVGDKGEDVVHLLRTVYELNYHDRHSNDTSLQTVVALLLQSTKYDFKAIRDNVIMQLSRNYPMNLSDYMVLVEERLPQYGMKHRRQCHITLLAAAFKSNADVLLPTLYFDSADLLTENLLDESGLLPPECFRTLMIGRDLLHEAIRVRVTELPELLRDEAYDGFEDAKNICLKEGGPCLSTIGYERIAEFCIMCFTLRTGAELVVFYLNSMCSTCTAFMANEFEKMRDELWARVPSFIGCPEWSVLKEKFEEIAED</sequence>
<dbReference type="OrthoDB" id="3027208at2759"/>
<keyword evidence="2" id="KW-1185">Reference proteome</keyword>
<evidence type="ECO:0000313" key="2">
    <source>
        <dbReference type="Proteomes" id="UP000053477"/>
    </source>
</evidence>
<organism evidence="1 2">
    <name type="scientific">Schizopora paradoxa</name>
    <dbReference type="NCBI Taxonomy" id="27342"/>
    <lineage>
        <taxon>Eukaryota</taxon>
        <taxon>Fungi</taxon>
        <taxon>Dikarya</taxon>
        <taxon>Basidiomycota</taxon>
        <taxon>Agaricomycotina</taxon>
        <taxon>Agaricomycetes</taxon>
        <taxon>Hymenochaetales</taxon>
        <taxon>Schizoporaceae</taxon>
        <taxon>Schizopora</taxon>
    </lineage>
</organism>